<protein>
    <submittedName>
        <fullName evidence="1">Phage virion morphogenesis protein</fullName>
    </submittedName>
</protein>
<dbReference type="InterPro" id="IPR006522">
    <property type="entry name" value="Phage_virion_morphogenesis"/>
</dbReference>
<dbReference type="Pfam" id="PF05069">
    <property type="entry name" value="Phage_tail_S"/>
    <property type="match status" value="1"/>
</dbReference>
<dbReference type="EMBL" id="JACAGJ010000012">
    <property type="protein sequence ID" value="MDM1074213.1"/>
    <property type="molecule type" value="Genomic_DNA"/>
</dbReference>
<sequence length="174" mass="20117">MVTDRLRKTQEKLANTIRALPPIIGEEAVNFSLNSFDQEAWSGTYQEVWKKRKNPTKWGKADDTGRSLLIKTGQLRRSIRITRMNNNMVYIGAGGADTPYAKAHNYGFRGKVEQKVRAFTRKLKNGETQEVKEHDRTIHQNIPKRQFIGSDKDSPYLKARIKRVSIIELKKIFK</sequence>
<name>A0AAJ1QHK2_9FLAO</name>
<comment type="caution">
    <text evidence="1">The sequence shown here is derived from an EMBL/GenBank/DDBJ whole genome shotgun (WGS) entry which is preliminary data.</text>
</comment>
<dbReference type="RefSeq" id="WP_286494451.1">
    <property type="nucleotide sequence ID" value="NZ_JACAGJ010000012.1"/>
</dbReference>
<evidence type="ECO:0000313" key="1">
    <source>
        <dbReference type="EMBL" id="MDM1074213.1"/>
    </source>
</evidence>
<organism evidence="1 2">
    <name type="scientific">Empedobacter brevis</name>
    <dbReference type="NCBI Taxonomy" id="247"/>
    <lineage>
        <taxon>Bacteria</taxon>
        <taxon>Pseudomonadati</taxon>
        <taxon>Bacteroidota</taxon>
        <taxon>Flavobacteriia</taxon>
        <taxon>Flavobacteriales</taxon>
        <taxon>Weeksellaceae</taxon>
        <taxon>Empedobacter</taxon>
    </lineage>
</organism>
<accession>A0AAJ1QHK2</accession>
<proteinExistence type="predicted"/>
<dbReference type="Proteomes" id="UP001170959">
    <property type="component" value="Unassembled WGS sequence"/>
</dbReference>
<dbReference type="AlphaFoldDB" id="A0AAJ1QHK2"/>
<evidence type="ECO:0000313" key="2">
    <source>
        <dbReference type="Proteomes" id="UP001170959"/>
    </source>
</evidence>
<reference evidence="1" key="2">
    <citation type="journal article" date="2022" name="Sci. Total Environ.">
        <title>Prevalence, transmission, and molecular epidemiology of tet(X)-positive bacteria among humans, animals, and environmental niches in China: An epidemiological, and genomic-based study.</title>
        <authorList>
            <person name="Dong N."/>
            <person name="Zeng Y."/>
            <person name="Cai C."/>
            <person name="Sun C."/>
            <person name="Lu J."/>
            <person name="Liu C."/>
            <person name="Zhou H."/>
            <person name="Sun Q."/>
            <person name="Shu L."/>
            <person name="Wang H."/>
            <person name="Wang Y."/>
            <person name="Wang S."/>
            <person name="Wu C."/>
            <person name="Chan E.W."/>
            <person name="Chen G."/>
            <person name="Shen Z."/>
            <person name="Chen S."/>
            <person name="Zhang R."/>
        </authorList>
    </citation>
    <scope>NUCLEOTIDE SEQUENCE</scope>
    <source>
        <strain evidence="1">R655-4</strain>
    </source>
</reference>
<gene>
    <name evidence="1" type="ORF">HX001_17140</name>
</gene>
<reference evidence="1" key="1">
    <citation type="submission" date="2020-06" db="EMBL/GenBank/DDBJ databases">
        <authorList>
            <person name="Dong N."/>
        </authorList>
    </citation>
    <scope>NUCLEOTIDE SEQUENCE</scope>
    <source>
        <strain evidence="1">R655-4</strain>
    </source>
</reference>